<evidence type="ECO:0000256" key="3">
    <source>
        <dbReference type="ARBA" id="ARBA00022691"/>
    </source>
</evidence>
<dbReference type="PANTHER" id="PTHR10509:SF14">
    <property type="entry name" value="CAFFEOYL-COA O-METHYLTRANSFERASE 3-RELATED"/>
    <property type="match status" value="1"/>
</dbReference>
<dbReference type="PROSITE" id="PS51682">
    <property type="entry name" value="SAM_OMT_I"/>
    <property type="match status" value="1"/>
</dbReference>
<dbReference type="GO" id="GO:0008171">
    <property type="term" value="F:O-methyltransferase activity"/>
    <property type="evidence" value="ECO:0007669"/>
    <property type="project" value="InterPro"/>
</dbReference>
<dbReference type="SUPFAM" id="SSF53335">
    <property type="entry name" value="S-adenosyl-L-methionine-dependent methyltransferases"/>
    <property type="match status" value="1"/>
</dbReference>
<dbReference type="AlphaFoldDB" id="A0A7T0BZP3"/>
<sequence length="210" mass="23599">MDFIDGDVEYYAFDHTQSEGEFLRQLEGEIYERLEIPHMCTGRIEGQFLNMMAHLIGARRIIEVGTFGGYASLSMAAALPDDGELFTCDIDPVAIKFAKSFFAQSPHGKKITLLEGAATETLKTLSGSFDMAFIDADKQNYKNYYELILPMIRTGGLIAVDNVLWSGRVLKPSDESDHAINDFNKAIVKDKRVDKVMLTLRDGVYLLRKK</sequence>
<dbReference type="EMBL" id="CP048620">
    <property type="protein sequence ID" value="QPJ63883.1"/>
    <property type="molecule type" value="Genomic_DNA"/>
</dbReference>
<keyword evidence="1 4" id="KW-0489">Methyltransferase</keyword>
<keyword evidence="3" id="KW-0949">S-adenosyl-L-methionine</keyword>
<reference evidence="5" key="1">
    <citation type="submission" date="2020-02" db="EMBL/GenBank/DDBJ databases">
        <title>Genomic and physiological characterization of two novel Nitrospinaceae genera.</title>
        <authorList>
            <person name="Mueller A.J."/>
            <person name="Jung M.-Y."/>
            <person name="Strachan C.R."/>
            <person name="Herbold C.W."/>
            <person name="Kirkegaard R.H."/>
            <person name="Daims H."/>
        </authorList>
    </citation>
    <scope>NUCLEOTIDE SEQUENCE [LARGE SCALE GENOMIC DNA]</scope>
</reference>
<accession>A0A7T0BZP3</accession>
<dbReference type="GO" id="GO:0008757">
    <property type="term" value="F:S-adenosylmethionine-dependent methyltransferase activity"/>
    <property type="evidence" value="ECO:0007669"/>
    <property type="project" value="TreeGrafter"/>
</dbReference>
<evidence type="ECO:0000313" key="5">
    <source>
        <dbReference type="Proteomes" id="UP000594464"/>
    </source>
</evidence>
<dbReference type="Proteomes" id="UP000594464">
    <property type="component" value="Chromosome"/>
</dbReference>
<evidence type="ECO:0000256" key="2">
    <source>
        <dbReference type="ARBA" id="ARBA00022679"/>
    </source>
</evidence>
<evidence type="ECO:0000313" key="4">
    <source>
        <dbReference type="EMBL" id="QPJ63883.1"/>
    </source>
</evidence>
<dbReference type="InterPro" id="IPR002935">
    <property type="entry name" value="SAM_O-MeTrfase"/>
</dbReference>
<dbReference type="GO" id="GO:0032259">
    <property type="term" value="P:methylation"/>
    <property type="evidence" value="ECO:0007669"/>
    <property type="project" value="UniProtKB-KW"/>
</dbReference>
<gene>
    <name evidence="4" type="ORF">G3M78_00045</name>
</gene>
<dbReference type="InterPro" id="IPR050362">
    <property type="entry name" value="Cation-dep_OMT"/>
</dbReference>
<organism evidence="4 5">
    <name type="scientific">Candidatus Nitrohelix vancouverensis</name>
    <dbReference type="NCBI Taxonomy" id="2705534"/>
    <lineage>
        <taxon>Bacteria</taxon>
        <taxon>Pseudomonadati</taxon>
        <taxon>Nitrospinota/Tectimicrobiota group</taxon>
        <taxon>Nitrospinota</taxon>
        <taxon>Nitrospinia</taxon>
        <taxon>Nitrospinales</taxon>
        <taxon>Nitrospinaceae</taxon>
        <taxon>Candidatus Nitrohelix</taxon>
    </lineage>
</organism>
<dbReference type="PANTHER" id="PTHR10509">
    <property type="entry name" value="O-METHYLTRANSFERASE-RELATED"/>
    <property type="match status" value="1"/>
</dbReference>
<dbReference type="InterPro" id="IPR029063">
    <property type="entry name" value="SAM-dependent_MTases_sf"/>
</dbReference>
<dbReference type="Gene3D" id="3.40.50.150">
    <property type="entry name" value="Vaccinia Virus protein VP39"/>
    <property type="match status" value="1"/>
</dbReference>
<protein>
    <submittedName>
        <fullName evidence="4">Methyltransferase</fullName>
    </submittedName>
</protein>
<proteinExistence type="predicted"/>
<evidence type="ECO:0000256" key="1">
    <source>
        <dbReference type="ARBA" id="ARBA00022603"/>
    </source>
</evidence>
<dbReference type="CDD" id="cd02440">
    <property type="entry name" value="AdoMet_MTases"/>
    <property type="match status" value="1"/>
</dbReference>
<name>A0A7T0BZP3_9BACT</name>
<keyword evidence="2 4" id="KW-0808">Transferase</keyword>
<dbReference type="KEGG" id="nva:G3M78_00045"/>
<dbReference type="Pfam" id="PF01596">
    <property type="entry name" value="Methyltransf_3"/>
    <property type="match status" value="1"/>
</dbReference>